<dbReference type="PANTHER" id="PTHR43798">
    <property type="entry name" value="MONOACYLGLYCEROL LIPASE"/>
    <property type="match status" value="1"/>
</dbReference>
<dbReference type="RefSeq" id="WP_207127676.1">
    <property type="nucleotide sequence ID" value="NZ_BOPO01000111.1"/>
</dbReference>
<dbReference type="SUPFAM" id="SSF53474">
    <property type="entry name" value="alpha/beta-Hydrolases"/>
    <property type="match status" value="1"/>
</dbReference>
<feature type="domain" description="AB hydrolase-1" evidence="3">
    <location>
        <begin position="39"/>
        <end position="302"/>
    </location>
</feature>
<protein>
    <recommendedName>
        <fullName evidence="3">AB hydrolase-1 domain-containing protein</fullName>
    </recommendedName>
</protein>
<dbReference type="Proteomes" id="UP000614996">
    <property type="component" value="Unassembled WGS sequence"/>
</dbReference>
<evidence type="ECO:0000256" key="2">
    <source>
        <dbReference type="SAM" id="MobiDB-lite"/>
    </source>
</evidence>
<dbReference type="InterPro" id="IPR000073">
    <property type="entry name" value="AB_hydrolase_1"/>
</dbReference>
<evidence type="ECO:0000259" key="3">
    <source>
        <dbReference type="Pfam" id="PF12697"/>
    </source>
</evidence>
<dbReference type="GO" id="GO:0016787">
    <property type="term" value="F:hydrolase activity"/>
    <property type="evidence" value="ECO:0007669"/>
    <property type="project" value="UniProtKB-KW"/>
</dbReference>
<comment type="caution">
    <text evidence="4">The sequence shown here is derived from an EMBL/GenBank/DDBJ whole genome shotgun (WGS) entry which is preliminary data.</text>
</comment>
<dbReference type="Gene3D" id="3.40.50.1820">
    <property type="entry name" value="alpha/beta hydrolase"/>
    <property type="match status" value="1"/>
</dbReference>
<accession>A0A8J4EN87</accession>
<dbReference type="InterPro" id="IPR029058">
    <property type="entry name" value="AB_hydrolase_fold"/>
</dbReference>
<keyword evidence="1" id="KW-0378">Hydrolase</keyword>
<evidence type="ECO:0000256" key="1">
    <source>
        <dbReference type="ARBA" id="ARBA00022801"/>
    </source>
</evidence>
<dbReference type="Pfam" id="PF12697">
    <property type="entry name" value="Abhydrolase_6"/>
    <property type="match status" value="1"/>
</dbReference>
<evidence type="ECO:0000313" key="4">
    <source>
        <dbReference type="EMBL" id="GIL30025.1"/>
    </source>
</evidence>
<keyword evidence="5" id="KW-1185">Reference proteome</keyword>
<dbReference type="GO" id="GO:0016020">
    <property type="term" value="C:membrane"/>
    <property type="evidence" value="ECO:0007669"/>
    <property type="project" value="TreeGrafter"/>
</dbReference>
<organism evidence="4 5">
    <name type="scientific">Actinocatenispora comari</name>
    <dbReference type="NCBI Taxonomy" id="2807577"/>
    <lineage>
        <taxon>Bacteria</taxon>
        <taxon>Bacillati</taxon>
        <taxon>Actinomycetota</taxon>
        <taxon>Actinomycetes</taxon>
        <taxon>Micromonosporales</taxon>
        <taxon>Micromonosporaceae</taxon>
        <taxon>Actinocatenispora</taxon>
    </lineage>
</organism>
<evidence type="ECO:0000313" key="5">
    <source>
        <dbReference type="Proteomes" id="UP000614996"/>
    </source>
</evidence>
<sequence>MNPSPPDDPTHADPEPHDPPAGHGPALPFKDHGGDGPPVLLLHGAGGTRHDWYPLVPVLRERHRVVAVDLPGHGTAAGETWDWTQACDALDATVAALDAATPAVVGMSLGGLLALLWADRRPDCPAVVNLDGHPSVHSAAQCPGLAAGTADDLLSALAARFDAMEAMLAGPLPAPAVQAMVAARRATAEAAGLPADAAETAVRAGLVTRAGETFARPGAGALRDLRAALRAIDPYPLYRRAVRPTLVVSAERDLPEQREFGALTEAYRRHVAARLAEVTNPLVRTVSLPASHALLYELPARTTALIRDFLAETAAPTARP</sequence>
<dbReference type="InterPro" id="IPR050266">
    <property type="entry name" value="AB_hydrolase_sf"/>
</dbReference>
<reference evidence="5" key="1">
    <citation type="journal article" date="2021" name="Int. J. Syst. Evol. Microbiol.">
        <title>Actinocatenispora comari sp. nov., an endophytic actinomycete isolated from aerial parts of Comarum salesowianum.</title>
        <authorList>
            <person name="Oyunbileg N."/>
            <person name="Iizaka Y."/>
            <person name="Hamada M."/>
            <person name="Davaapurev B.O."/>
            <person name="Fukumoto A."/>
            <person name="Tsetseg B."/>
            <person name="Kato F."/>
            <person name="Tamura T."/>
            <person name="Batkhuu J."/>
            <person name="Anzai Y."/>
        </authorList>
    </citation>
    <scope>NUCLEOTIDE SEQUENCE [LARGE SCALE GENOMIC DNA]</scope>
    <source>
        <strain evidence="5">NUM-2625</strain>
    </source>
</reference>
<dbReference type="AlphaFoldDB" id="A0A8J4EN87"/>
<name>A0A8J4EN87_9ACTN</name>
<dbReference type="EMBL" id="BOPO01000111">
    <property type="protein sequence ID" value="GIL30025.1"/>
    <property type="molecule type" value="Genomic_DNA"/>
</dbReference>
<dbReference type="PANTHER" id="PTHR43798:SF31">
    <property type="entry name" value="AB HYDROLASE SUPERFAMILY PROTEIN YCLE"/>
    <property type="match status" value="1"/>
</dbReference>
<gene>
    <name evidence="4" type="ORF">NUM_52790</name>
</gene>
<feature type="compositionally biased region" description="Basic and acidic residues" evidence="2">
    <location>
        <begin position="8"/>
        <end position="20"/>
    </location>
</feature>
<proteinExistence type="predicted"/>
<feature type="region of interest" description="Disordered" evidence="2">
    <location>
        <begin position="1"/>
        <end position="42"/>
    </location>
</feature>